<protein>
    <submittedName>
        <fullName evidence="1">Uncharacterized protein</fullName>
    </submittedName>
</protein>
<proteinExistence type="predicted"/>
<dbReference type="Proteomes" id="UP000712600">
    <property type="component" value="Unassembled WGS sequence"/>
</dbReference>
<sequence length="70" mass="7879">MQSLSSTEQVKMKPKTTTDEEAKKIFGEDVSEIVRYLQSSRSVAERVMEATGVKSLSGKTFVWTDPFSFL</sequence>
<evidence type="ECO:0000313" key="1">
    <source>
        <dbReference type="EMBL" id="KAF3572249.1"/>
    </source>
</evidence>
<dbReference type="AlphaFoldDB" id="A0A8S9RHJ8"/>
<dbReference type="EMBL" id="QGKX02000095">
    <property type="protein sequence ID" value="KAF3572249.1"/>
    <property type="molecule type" value="Genomic_DNA"/>
</dbReference>
<comment type="caution">
    <text evidence="1">The sequence shown here is derived from an EMBL/GenBank/DDBJ whole genome shotgun (WGS) entry which is preliminary data.</text>
</comment>
<evidence type="ECO:0000313" key="2">
    <source>
        <dbReference type="Proteomes" id="UP000712600"/>
    </source>
</evidence>
<gene>
    <name evidence="1" type="ORF">F2Q69_00060098</name>
</gene>
<name>A0A8S9RHJ8_BRACR</name>
<accession>A0A8S9RHJ8</accession>
<reference evidence="1" key="1">
    <citation type="submission" date="2019-12" db="EMBL/GenBank/DDBJ databases">
        <title>Genome sequencing and annotation of Brassica cretica.</title>
        <authorList>
            <person name="Studholme D.J."/>
            <person name="Sarris P."/>
        </authorList>
    </citation>
    <scope>NUCLEOTIDE SEQUENCE</scope>
    <source>
        <strain evidence="1">PFS-109/04</strain>
        <tissue evidence="1">Leaf</tissue>
    </source>
</reference>
<organism evidence="1 2">
    <name type="scientific">Brassica cretica</name>
    <name type="common">Mustard</name>
    <dbReference type="NCBI Taxonomy" id="69181"/>
    <lineage>
        <taxon>Eukaryota</taxon>
        <taxon>Viridiplantae</taxon>
        <taxon>Streptophyta</taxon>
        <taxon>Embryophyta</taxon>
        <taxon>Tracheophyta</taxon>
        <taxon>Spermatophyta</taxon>
        <taxon>Magnoliopsida</taxon>
        <taxon>eudicotyledons</taxon>
        <taxon>Gunneridae</taxon>
        <taxon>Pentapetalae</taxon>
        <taxon>rosids</taxon>
        <taxon>malvids</taxon>
        <taxon>Brassicales</taxon>
        <taxon>Brassicaceae</taxon>
        <taxon>Brassiceae</taxon>
        <taxon>Brassica</taxon>
    </lineage>
</organism>